<name>A0AA94XY39_9MICC</name>
<sequence length="67" mass="7558">MDEAASWGAPPKIAARQIRTTLEALLDALPALIEQSHAEGWFTPMIFDVANDTRKRIDRLTRQVHSE</sequence>
<dbReference type="Proteomes" id="UP001060018">
    <property type="component" value="Chromosome"/>
</dbReference>
<gene>
    <name evidence="1" type="ORF">NUH22_01365</name>
</gene>
<dbReference type="RefSeq" id="WP_257745799.1">
    <property type="nucleotide sequence ID" value="NZ_CP102487.1"/>
</dbReference>
<organism evidence="1 2">
    <name type="scientific">Glutamicibacter halophytocola</name>
    <dbReference type="NCBI Taxonomy" id="1933880"/>
    <lineage>
        <taxon>Bacteria</taxon>
        <taxon>Bacillati</taxon>
        <taxon>Actinomycetota</taxon>
        <taxon>Actinomycetes</taxon>
        <taxon>Micrococcales</taxon>
        <taxon>Micrococcaceae</taxon>
        <taxon>Glutamicibacter</taxon>
    </lineage>
</organism>
<accession>A0AA94XY39</accession>
<dbReference type="EMBL" id="CP102487">
    <property type="protein sequence ID" value="UUX59318.1"/>
    <property type="molecule type" value="Genomic_DNA"/>
</dbReference>
<dbReference type="AlphaFoldDB" id="A0AA94XY39"/>
<reference evidence="1" key="1">
    <citation type="journal article" date="2022" name="Pest Manag. Sci.">
        <title>Glutamicibacter halophytocola-mediated host fitness of potato tuber moth on Solanaceae crops.</title>
        <authorList>
            <person name="Wang W."/>
            <person name="Xiao G."/>
            <person name="Du G."/>
            <person name="Chang L."/>
            <person name="Yang Y."/>
            <person name="Ye J."/>
            <person name="Chen B."/>
        </authorList>
    </citation>
    <scope>NUCLEOTIDE SEQUENCE</scope>
    <source>
        <strain evidence="1">S2</strain>
    </source>
</reference>
<evidence type="ECO:0000313" key="1">
    <source>
        <dbReference type="EMBL" id="UUX59318.1"/>
    </source>
</evidence>
<evidence type="ECO:0000313" key="2">
    <source>
        <dbReference type="Proteomes" id="UP001060018"/>
    </source>
</evidence>
<proteinExistence type="predicted"/>
<protein>
    <submittedName>
        <fullName evidence="1">Uncharacterized protein</fullName>
    </submittedName>
</protein>